<gene>
    <name evidence="8" type="ORF">EST38_g13296</name>
</gene>
<protein>
    <recommendedName>
        <fullName evidence="7">HAT C-terminal dimerisation domain-containing protein</fullName>
    </recommendedName>
</protein>
<sequence>MEKDGQPVTMLLDIVELSVSHSGINLAAAFVDILRSFGIEHKLLSVTCDNASANNTMIDEIAKLILSYPGAANRVRCLAHVVNLVVKIILRQFDSRKRGKSSEEASEGVKKSSKDSGEEGQGDDPFNLGEIADGIEREEKEMDEAETESDEEMGEDEVEMFEKALGGKVDEVAVSAKPVRLVLTKLRKLAYAIKNSPTIILPRWKTAIEEVANEESDEEKKLKFRMMPRDKAGWPKAWIRTAEGIVREEFQRLYADFQLKSNASRLVQLRKPVKRASSLSSDDDMGADALSSTDSDSTDEEEMLSELDRYLKTKVVKDVTDPLGWWYENRGSYPRLWRMARDYLTIPASAPTDTPVSKSRSVFDQTRPHVDELIWAHLQPGKRPIDLIIGFLTCRWECAKDQITRDVADLNTAEVCLNVSAALDAKGCEIPEGTG</sequence>
<evidence type="ECO:0000256" key="2">
    <source>
        <dbReference type="ARBA" id="ARBA00022723"/>
    </source>
</evidence>
<evidence type="ECO:0000256" key="6">
    <source>
        <dbReference type="SAM" id="MobiDB-lite"/>
    </source>
</evidence>
<keyword evidence="9" id="KW-1185">Reference proteome</keyword>
<dbReference type="STRING" id="2316362.A0A4Q2D0A9"/>
<evidence type="ECO:0000259" key="7">
    <source>
        <dbReference type="Pfam" id="PF05699"/>
    </source>
</evidence>
<dbReference type="InterPro" id="IPR012337">
    <property type="entry name" value="RNaseH-like_sf"/>
</dbReference>
<evidence type="ECO:0000256" key="4">
    <source>
        <dbReference type="ARBA" id="ARBA00022833"/>
    </source>
</evidence>
<dbReference type="AlphaFoldDB" id="A0A4Q2D0A9"/>
<keyword evidence="2" id="KW-0479">Metal-binding</keyword>
<dbReference type="SUPFAM" id="SSF53098">
    <property type="entry name" value="Ribonuclease H-like"/>
    <property type="match status" value="1"/>
</dbReference>
<dbReference type="PANTHER" id="PTHR46481:SF10">
    <property type="entry name" value="ZINC FINGER BED DOMAIN-CONTAINING PROTEIN 39"/>
    <property type="match status" value="1"/>
</dbReference>
<feature type="region of interest" description="Disordered" evidence="6">
    <location>
        <begin position="277"/>
        <end position="303"/>
    </location>
</feature>
<feature type="region of interest" description="Disordered" evidence="6">
    <location>
        <begin position="100"/>
        <end position="129"/>
    </location>
</feature>
<dbReference type="InterPro" id="IPR008906">
    <property type="entry name" value="HATC_C_dom"/>
</dbReference>
<evidence type="ECO:0000313" key="9">
    <source>
        <dbReference type="Proteomes" id="UP000290288"/>
    </source>
</evidence>
<keyword evidence="3" id="KW-0863">Zinc-finger</keyword>
<evidence type="ECO:0000256" key="3">
    <source>
        <dbReference type="ARBA" id="ARBA00022771"/>
    </source>
</evidence>
<comment type="caution">
    <text evidence="8">The sequence shown here is derived from an EMBL/GenBank/DDBJ whole genome shotgun (WGS) entry which is preliminary data.</text>
</comment>
<feature type="compositionally biased region" description="Basic and acidic residues" evidence="6">
    <location>
        <begin position="100"/>
        <end position="117"/>
    </location>
</feature>
<dbReference type="Pfam" id="PF05699">
    <property type="entry name" value="Dimer_Tnp_hAT"/>
    <property type="match status" value="1"/>
</dbReference>
<dbReference type="GO" id="GO:0008270">
    <property type="term" value="F:zinc ion binding"/>
    <property type="evidence" value="ECO:0007669"/>
    <property type="project" value="UniProtKB-KW"/>
</dbReference>
<dbReference type="InterPro" id="IPR052035">
    <property type="entry name" value="ZnF_BED_domain_contain"/>
</dbReference>
<dbReference type="OrthoDB" id="2748837at2759"/>
<keyword evidence="4" id="KW-0862">Zinc</keyword>
<reference evidence="8 9" key="1">
    <citation type="submission" date="2019-01" db="EMBL/GenBank/DDBJ databases">
        <title>Draft genome sequence of Psathyrella aberdarensis IHI B618.</title>
        <authorList>
            <person name="Buettner E."/>
            <person name="Kellner H."/>
        </authorList>
    </citation>
    <scope>NUCLEOTIDE SEQUENCE [LARGE SCALE GENOMIC DNA]</scope>
    <source>
        <strain evidence="8 9">IHI B618</strain>
    </source>
</reference>
<feature type="domain" description="HAT C-terminal dimerisation" evidence="7">
    <location>
        <begin position="306"/>
        <end position="350"/>
    </location>
</feature>
<name>A0A4Q2D0A9_9AGAR</name>
<evidence type="ECO:0000256" key="1">
    <source>
        <dbReference type="ARBA" id="ARBA00004123"/>
    </source>
</evidence>
<keyword evidence="5" id="KW-0539">Nucleus</keyword>
<dbReference type="Proteomes" id="UP000290288">
    <property type="component" value="Unassembled WGS sequence"/>
</dbReference>
<dbReference type="GO" id="GO:0046983">
    <property type="term" value="F:protein dimerization activity"/>
    <property type="evidence" value="ECO:0007669"/>
    <property type="project" value="InterPro"/>
</dbReference>
<comment type="subcellular location">
    <subcellularLocation>
        <location evidence="1">Nucleus</location>
    </subcellularLocation>
</comment>
<dbReference type="PANTHER" id="PTHR46481">
    <property type="entry name" value="ZINC FINGER BED DOMAIN-CONTAINING PROTEIN 4"/>
    <property type="match status" value="1"/>
</dbReference>
<dbReference type="GO" id="GO:0005634">
    <property type="term" value="C:nucleus"/>
    <property type="evidence" value="ECO:0007669"/>
    <property type="project" value="UniProtKB-SubCell"/>
</dbReference>
<evidence type="ECO:0000313" key="8">
    <source>
        <dbReference type="EMBL" id="RXW12557.1"/>
    </source>
</evidence>
<accession>A0A4Q2D0A9</accession>
<organism evidence="8 9">
    <name type="scientific">Candolleomyces aberdarensis</name>
    <dbReference type="NCBI Taxonomy" id="2316362"/>
    <lineage>
        <taxon>Eukaryota</taxon>
        <taxon>Fungi</taxon>
        <taxon>Dikarya</taxon>
        <taxon>Basidiomycota</taxon>
        <taxon>Agaricomycotina</taxon>
        <taxon>Agaricomycetes</taxon>
        <taxon>Agaricomycetidae</taxon>
        <taxon>Agaricales</taxon>
        <taxon>Agaricineae</taxon>
        <taxon>Psathyrellaceae</taxon>
        <taxon>Candolleomyces</taxon>
    </lineage>
</organism>
<evidence type="ECO:0000256" key="5">
    <source>
        <dbReference type="ARBA" id="ARBA00023242"/>
    </source>
</evidence>
<proteinExistence type="predicted"/>
<dbReference type="EMBL" id="SDEE01001201">
    <property type="protein sequence ID" value="RXW12557.1"/>
    <property type="molecule type" value="Genomic_DNA"/>
</dbReference>